<sequence>MYELDSGSSRRLDSIAFTSDSRGIVTERSYVPLDLVHRPTCGNAPEPSLPPAYFYNDGWLWRSDTEAGARRVCWLPPTVHPDEEEARNSWSVQGHTIACRTQDNHLVVMDASRC</sequence>
<dbReference type="Proteomes" id="UP001144978">
    <property type="component" value="Unassembled WGS sequence"/>
</dbReference>
<evidence type="ECO:0000313" key="2">
    <source>
        <dbReference type="Proteomes" id="UP001144978"/>
    </source>
</evidence>
<gene>
    <name evidence="1" type="ORF">NUW54_g10451</name>
</gene>
<dbReference type="EMBL" id="JANSHE010003770">
    <property type="protein sequence ID" value="KAJ2984601.1"/>
    <property type="molecule type" value="Genomic_DNA"/>
</dbReference>
<name>A0ACC1P1I7_9APHY</name>
<evidence type="ECO:0000313" key="1">
    <source>
        <dbReference type="EMBL" id="KAJ2984601.1"/>
    </source>
</evidence>
<accession>A0ACC1P1I7</accession>
<proteinExistence type="predicted"/>
<reference evidence="1" key="1">
    <citation type="submission" date="2022-08" db="EMBL/GenBank/DDBJ databases">
        <title>Genome Sequence of Pycnoporus sanguineus.</title>
        <authorList>
            <person name="Buettner E."/>
        </authorList>
    </citation>
    <scope>NUCLEOTIDE SEQUENCE</scope>
    <source>
        <strain evidence="1">CG-C14</strain>
    </source>
</reference>
<keyword evidence="2" id="KW-1185">Reference proteome</keyword>
<organism evidence="1 2">
    <name type="scientific">Trametes sanguinea</name>
    <dbReference type="NCBI Taxonomy" id="158606"/>
    <lineage>
        <taxon>Eukaryota</taxon>
        <taxon>Fungi</taxon>
        <taxon>Dikarya</taxon>
        <taxon>Basidiomycota</taxon>
        <taxon>Agaricomycotina</taxon>
        <taxon>Agaricomycetes</taxon>
        <taxon>Polyporales</taxon>
        <taxon>Polyporaceae</taxon>
        <taxon>Trametes</taxon>
    </lineage>
</organism>
<protein>
    <submittedName>
        <fullName evidence="1">Uncharacterized protein</fullName>
    </submittedName>
</protein>
<comment type="caution">
    <text evidence="1">The sequence shown here is derived from an EMBL/GenBank/DDBJ whole genome shotgun (WGS) entry which is preliminary data.</text>
</comment>